<reference evidence="4 5" key="1">
    <citation type="submission" date="2020-04" db="EMBL/GenBank/DDBJ databases">
        <authorList>
            <person name="De Canck E."/>
        </authorList>
    </citation>
    <scope>NUCLEOTIDE SEQUENCE [LARGE SCALE GENOMIC DNA]</scope>
    <source>
        <strain evidence="4 5">LMG 3328</strain>
    </source>
</reference>
<dbReference type="PANTHER" id="PTHR42996">
    <property type="entry name" value="PHOSPHATE-BINDING PROTEIN PSTS"/>
    <property type="match status" value="1"/>
</dbReference>
<comment type="similarity">
    <text evidence="1">Belongs to the PstS family.</text>
</comment>
<accession>A0A6S7E4C7</accession>
<dbReference type="AlphaFoldDB" id="A0A6S7E4C7"/>
<dbReference type="InterPro" id="IPR024370">
    <property type="entry name" value="PBP_domain"/>
</dbReference>
<dbReference type="RefSeq" id="WP_068950164.1">
    <property type="nucleotide sequence ID" value="NZ_CADILE010000012.1"/>
</dbReference>
<dbReference type="GO" id="GO:0004035">
    <property type="term" value="F:alkaline phosphatase activity"/>
    <property type="evidence" value="ECO:0007669"/>
    <property type="project" value="UniProtKB-EC"/>
</dbReference>
<evidence type="ECO:0000313" key="5">
    <source>
        <dbReference type="Proteomes" id="UP000494122"/>
    </source>
</evidence>
<dbReference type="Gene3D" id="3.40.190.10">
    <property type="entry name" value="Periplasmic binding protein-like II"/>
    <property type="match status" value="2"/>
</dbReference>
<evidence type="ECO:0000313" key="4">
    <source>
        <dbReference type="EMBL" id="CAB3895785.1"/>
    </source>
</evidence>
<dbReference type="PANTHER" id="PTHR42996:SF1">
    <property type="entry name" value="PHOSPHATE-BINDING PROTEIN PSTS"/>
    <property type="match status" value="1"/>
</dbReference>
<evidence type="ECO:0000256" key="2">
    <source>
        <dbReference type="SAM" id="SignalP"/>
    </source>
</evidence>
<dbReference type="Pfam" id="PF12849">
    <property type="entry name" value="PBP_like_2"/>
    <property type="match status" value="1"/>
</dbReference>
<name>A0A6S7E4C7_9BURK</name>
<keyword evidence="4" id="KW-0378">Hydrolase</keyword>
<proteinExistence type="inferred from homology"/>
<evidence type="ECO:0000259" key="3">
    <source>
        <dbReference type="Pfam" id="PF12849"/>
    </source>
</evidence>
<dbReference type="SUPFAM" id="SSF53850">
    <property type="entry name" value="Periplasmic binding protein-like II"/>
    <property type="match status" value="1"/>
</dbReference>
<protein>
    <submittedName>
        <fullName evidence="4">Alkaline phosphatase L</fullName>
        <ecNumber evidence="4">3.1.3.1</ecNumber>
    </submittedName>
</protein>
<dbReference type="PROSITE" id="PS51257">
    <property type="entry name" value="PROKAR_LIPOPROTEIN"/>
    <property type="match status" value="1"/>
</dbReference>
<evidence type="ECO:0000256" key="1">
    <source>
        <dbReference type="ARBA" id="ARBA00008725"/>
    </source>
</evidence>
<feature type="chain" id="PRO_5028932169" evidence="2">
    <location>
        <begin position="20"/>
        <end position="404"/>
    </location>
</feature>
<organism evidence="4 5">
    <name type="scientific">Achromobacter ruhlandii</name>
    <dbReference type="NCBI Taxonomy" id="72557"/>
    <lineage>
        <taxon>Bacteria</taxon>
        <taxon>Pseudomonadati</taxon>
        <taxon>Pseudomonadota</taxon>
        <taxon>Betaproteobacteria</taxon>
        <taxon>Burkholderiales</taxon>
        <taxon>Alcaligenaceae</taxon>
        <taxon>Achromobacter</taxon>
    </lineage>
</organism>
<dbReference type="InterPro" id="IPR050962">
    <property type="entry name" value="Phosphate-bind_PstS"/>
</dbReference>
<dbReference type="Proteomes" id="UP000494122">
    <property type="component" value="Unassembled WGS sequence"/>
</dbReference>
<feature type="domain" description="PBP" evidence="3">
    <location>
        <begin position="26"/>
        <end position="272"/>
    </location>
</feature>
<gene>
    <name evidence="4" type="primary">phoA2_1</name>
    <name evidence="4" type="ORF">LMG3328_04030</name>
</gene>
<keyword evidence="2" id="KW-0732">Signal</keyword>
<dbReference type="EMBL" id="CADILE010000012">
    <property type="protein sequence ID" value="CAB3895785.1"/>
    <property type="molecule type" value="Genomic_DNA"/>
</dbReference>
<dbReference type="EC" id="3.1.3.1" evidence="4"/>
<feature type="signal peptide" evidence="2">
    <location>
        <begin position="1"/>
        <end position="19"/>
    </location>
</feature>
<sequence>MSKYISRIALPCLLTQACASGIAVGQTIVSGGAGAPLPLYQDAIANFPTPALLPYVAVDSPAGLRAFLLNAADAFGRAGPVHWVGSETPLTQAQIADYLTRGWGRQGDPGSHGPLIQIPVAYVPITISYKGPSVPVTLSHQQLCAIFSGAAARWSQLGVAVAPSLDAFKLVYRADGSGTTGLLTRHLGAVCGTDGPMRFAGKDVFRDEFPPGPLPSHFVAAVGDGGAAAAMAGNVSAITYIGPDPAYTAGLKQAWLVNAHDGVAYLPTPANVIAAMESSGAPMLPDGPVLARGPGPAGWLAPDNPGNPANWVRILPDPQRGYPIAGSTNLVLSQCYTDALTTGAMRLFLKRLYDDPAAISRHQLVPLPVVMRTRLLGTFVSLAGTPARLNLGNPTVCGDVAGRG</sequence>